<dbReference type="PROSITE" id="PS01295">
    <property type="entry name" value="ISPD"/>
    <property type="match status" value="1"/>
</dbReference>
<dbReference type="EC" id="2.7.7.60" evidence="7"/>
<dbReference type="RefSeq" id="WP_152886928.1">
    <property type="nucleotide sequence ID" value="NZ_WHJC01000005.1"/>
</dbReference>
<dbReference type="SUPFAM" id="SSF53448">
    <property type="entry name" value="Nucleotide-diphospho-sugar transferases"/>
    <property type="match status" value="1"/>
</dbReference>
<comment type="pathway">
    <text evidence="2 7">Isoprenoid biosynthesis; isopentenyl diphosphate biosynthesis via DXP pathway; isopentenyl diphosphate from 1-deoxy-D-xylulose 5-phosphate: step 2/6.</text>
</comment>
<dbReference type="InterPro" id="IPR001228">
    <property type="entry name" value="IspD"/>
</dbReference>
<dbReference type="CDD" id="cd02516">
    <property type="entry name" value="CDP-ME_synthetase"/>
    <property type="match status" value="1"/>
</dbReference>
<dbReference type="InterPro" id="IPR034683">
    <property type="entry name" value="IspD/TarI"/>
</dbReference>
<proteinExistence type="inferred from homology"/>
<dbReference type="InterPro" id="IPR029044">
    <property type="entry name" value="Nucleotide-diphossugar_trans"/>
</dbReference>
<dbReference type="AlphaFoldDB" id="A0A6I1MJM7"/>
<dbReference type="GO" id="GO:0050518">
    <property type="term" value="F:2-C-methyl-D-erythritol 4-phosphate cytidylyltransferase activity"/>
    <property type="evidence" value="ECO:0007669"/>
    <property type="project" value="UniProtKB-UniRule"/>
</dbReference>
<organism evidence="8 9">
    <name type="scientific">Clostridium tarantellae</name>
    <dbReference type="NCBI Taxonomy" id="39493"/>
    <lineage>
        <taxon>Bacteria</taxon>
        <taxon>Bacillati</taxon>
        <taxon>Bacillota</taxon>
        <taxon>Clostridia</taxon>
        <taxon>Eubacteriales</taxon>
        <taxon>Clostridiaceae</taxon>
        <taxon>Clostridium</taxon>
    </lineage>
</organism>
<evidence type="ECO:0000256" key="7">
    <source>
        <dbReference type="HAMAP-Rule" id="MF_00108"/>
    </source>
</evidence>
<dbReference type="UniPathway" id="UPA00056">
    <property type="reaction ID" value="UER00093"/>
</dbReference>
<keyword evidence="6 7" id="KW-0414">Isoprene biosynthesis</keyword>
<comment type="catalytic activity">
    <reaction evidence="1 7">
        <text>2-C-methyl-D-erythritol 4-phosphate + CTP + H(+) = 4-CDP-2-C-methyl-D-erythritol + diphosphate</text>
        <dbReference type="Rhea" id="RHEA:13429"/>
        <dbReference type="ChEBI" id="CHEBI:15378"/>
        <dbReference type="ChEBI" id="CHEBI:33019"/>
        <dbReference type="ChEBI" id="CHEBI:37563"/>
        <dbReference type="ChEBI" id="CHEBI:57823"/>
        <dbReference type="ChEBI" id="CHEBI:58262"/>
        <dbReference type="EC" id="2.7.7.60"/>
    </reaction>
</comment>
<evidence type="ECO:0000256" key="1">
    <source>
        <dbReference type="ARBA" id="ARBA00001282"/>
    </source>
</evidence>
<comment type="similarity">
    <text evidence="3 7">Belongs to the IspD/TarI cytidylyltransferase family. IspD subfamily.</text>
</comment>
<evidence type="ECO:0000256" key="2">
    <source>
        <dbReference type="ARBA" id="ARBA00004787"/>
    </source>
</evidence>
<evidence type="ECO:0000256" key="3">
    <source>
        <dbReference type="ARBA" id="ARBA00009789"/>
    </source>
</evidence>
<protein>
    <recommendedName>
        <fullName evidence="7">2-C-methyl-D-erythritol 4-phosphate cytidylyltransferase</fullName>
        <ecNumber evidence="7">2.7.7.60</ecNumber>
    </recommendedName>
    <alternativeName>
        <fullName evidence="7">4-diphosphocytidyl-2C-methyl-D-erythritol synthase</fullName>
    </alternativeName>
    <alternativeName>
        <fullName evidence="7">MEP cytidylyltransferase</fullName>
        <shortName evidence="7">MCT</shortName>
    </alternativeName>
</protein>
<dbReference type="Proteomes" id="UP000430345">
    <property type="component" value="Unassembled WGS sequence"/>
</dbReference>
<dbReference type="PANTHER" id="PTHR32125">
    <property type="entry name" value="2-C-METHYL-D-ERYTHRITOL 4-PHOSPHATE CYTIDYLYLTRANSFERASE, CHLOROPLASTIC"/>
    <property type="match status" value="1"/>
</dbReference>
<comment type="function">
    <text evidence="7">Catalyzes the formation of 4-diphosphocytidyl-2-C-methyl-D-erythritol from CTP and 2-C-methyl-D-erythritol 4-phosphate (MEP).</text>
</comment>
<evidence type="ECO:0000256" key="6">
    <source>
        <dbReference type="ARBA" id="ARBA00023229"/>
    </source>
</evidence>
<dbReference type="Gene3D" id="3.90.550.10">
    <property type="entry name" value="Spore Coat Polysaccharide Biosynthesis Protein SpsA, Chain A"/>
    <property type="match status" value="1"/>
</dbReference>
<dbReference type="PANTHER" id="PTHR32125:SF4">
    <property type="entry name" value="2-C-METHYL-D-ERYTHRITOL 4-PHOSPHATE CYTIDYLYLTRANSFERASE, CHLOROPLASTIC"/>
    <property type="match status" value="1"/>
</dbReference>
<dbReference type="InterPro" id="IPR050088">
    <property type="entry name" value="IspD/TarI_cytidylyltransf_bact"/>
</dbReference>
<dbReference type="OrthoDB" id="9806837at2"/>
<feature type="site" description="Transition state stabilizer" evidence="7">
    <location>
        <position position="23"/>
    </location>
</feature>
<accession>A0A6I1MJM7</accession>
<dbReference type="Pfam" id="PF01128">
    <property type="entry name" value="IspD"/>
    <property type="match status" value="1"/>
</dbReference>
<dbReference type="GO" id="GO:0019288">
    <property type="term" value="P:isopentenyl diphosphate biosynthetic process, methylerythritol 4-phosphate pathway"/>
    <property type="evidence" value="ECO:0007669"/>
    <property type="project" value="UniProtKB-UniRule"/>
</dbReference>
<keyword evidence="4 7" id="KW-0808">Transferase</keyword>
<evidence type="ECO:0000256" key="5">
    <source>
        <dbReference type="ARBA" id="ARBA00022695"/>
    </source>
</evidence>
<keyword evidence="5 7" id="KW-0548">Nucleotidyltransferase</keyword>
<evidence type="ECO:0000313" key="8">
    <source>
        <dbReference type="EMBL" id="MPQ42362.1"/>
    </source>
</evidence>
<feature type="site" description="Transition state stabilizer" evidence="7">
    <location>
        <position position="16"/>
    </location>
</feature>
<feature type="site" description="Positions MEP for the nucleophilic attack" evidence="7">
    <location>
        <position position="154"/>
    </location>
</feature>
<evidence type="ECO:0000256" key="4">
    <source>
        <dbReference type="ARBA" id="ARBA00022679"/>
    </source>
</evidence>
<reference evidence="8 9" key="1">
    <citation type="submission" date="2019-10" db="EMBL/GenBank/DDBJ databases">
        <title>The Genome Sequence of Clostridium tarantellae Isolated from Fish Brain.</title>
        <authorList>
            <person name="Bano L."/>
            <person name="Kiel M."/>
            <person name="Sales G."/>
            <person name="Doxey A.C."/>
            <person name="Mansfield M.J."/>
            <person name="Schiavone M."/>
            <person name="Rossetto O."/>
            <person name="Pirazzini M."/>
            <person name="Dobrindt U."/>
            <person name="Montecucco C."/>
        </authorList>
    </citation>
    <scope>NUCLEOTIDE SEQUENCE [LARGE SCALE GENOMIC DNA]</scope>
    <source>
        <strain evidence="8 9">DSM 3997</strain>
    </source>
</reference>
<dbReference type="EMBL" id="WHJC01000005">
    <property type="protein sequence ID" value="MPQ42362.1"/>
    <property type="molecule type" value="Genomic_DNA"/>
</dbReference>
<sequence>MGKIVSVILAGGKGKRMGGDISKQFIEIEGKPLIYYTLKAFEKCSIIDEIILVLPKREIDYFKNNILNRFTFKIHKIVEGGVERQDSVYNALKSINDCEIVLIHDGARPFVNLNIIYDGIKYAREFGAAAPGVVPKDTIKIKNEHNFSIDTPKRNSLVAVQTPQCFKYEIILDCHEKIKKESKTVTDDTMAVDMFKNNVYLYEGDYKNIKVTTAEDLILCNEFVKSYKV</sequence>
<gene>
    <name evidence="7 8" type="primary">ispD</name>
    <name evidence="8" type="ORF">GBZ86_01090</name>
</gene>
<dbReference type="FunFam" id="3.90.550.10:FF:000003">
    <property type="entry name" value="2-C-methyl-D-erythritol 4-phosphate cytidylyltransferase"/>
    <property type="match status" value="1"/>
</dbReference>
<name>A0A6I1MJM7_9CLOT</name>
<dbReference type="NCBIfam" id="TIGR00453">
    <property type="entry name" value="ispD"/>
    <property type="match status" value="1"/>
</dbReference>
<feature type="site" description="Positions MEP for the nucleophilic attack" evidence="7">
    <location>
        <position position="210"/>
    </location>
</feature>
<comment type="caution">
    <text evidence="8">The sequence shown here is derived from an EMBL/GenBank/DDBJ whole genome shotgun (WGS) entry which is preliminary data.</text>
</comment>
<dbReference type="InterPro" id="IPR018294">
    <property type="entry name" value="ISPD_synthase_CS"/>
</dbReference>
<keyword evidence="9" id="KW-1185">Reference proteome</keyword>
<evidence type="ECO:0000313" key="9">
    <source>
        <dbReference type="Proteomes" id="UP000430345"/>
    </source>
</evidence>
<dbReference type="HAMAP" id="MF_00108">
    <property type="entry name" value="IspD"/>
    <property type="match status" value="1"/>
</dbReference>